<accession>A0A081L7K9</accession>
<feature type="domain" description="Repressor Rok winged helix" evidence="1">
    <location>
        <begin position="55"/>
        <end position="110"/>
    </location>
</feature>
<gene>
    <name evidence="2" type="ORF">BA70_09905</name>
</gene>
<organism evidence="2 3">
    <name type="scientific">Bacillus zhangzhouensis</name>
    <dbReference type="NCBI Taxonomy" id="1178540"/>
    <lineage>
        <taxon>Bacteria</taxon>
        <taxon>Bacillati</taxon>
        <taxon>Bacillota</taxon>
        <taxon>Bacilli</taxon>
        <taxon>Bacillales</taxon>
        <taxon>Bacillaceae</taxon>
        <taxon>Bacillus</taxon>
    </lineage>
</organism>
<dbReference type="AlphaFoldDB" id="A0A081L7K9"/>
<dbReference type="Proteomes" id="UP000028091">
    <property type="component" value="Unassembled WGS sequence"/>
</dbReference>
<keyword evidence="3" id="KW-1185">Reference proteome</keyword>
<dbReference type="RefSeq" id="WP_034324386.1">
    <property type="nucleotide sequence ID" value="NZ_JAVIKA010000002.1"/>
</dbReference>
<dbReference type="EMBL" id="JOTP01000028">
    <property type="protein sequence ID" value="KEP25235.1"/>
    <property type="molecule type" value="Genomic_DNA"/>
</dbReference>
<evidence type="ECO:0000313" key="2">
    <source>
        <dbReference type="EMBL" id="KEP25235.1"/>
    </source>
</evidence>
<comment type="caution">
    <text evidence="2">The sequence shown here is derived from an EMBL/GenBank/DDBJ whole genome shotgun (WGS) entry which is preliminary data.</text>
</comment>
<dbReference type="eggNOG" id="ENOG50321WD">
    <property type="taxonomic scope" value="Bacteria"/>
</dbReference>
<dbReference type="Pfam" id="PF23159">
    <property type="entry name" value="WHD_Rok"/>
    <property type="match status" value="1"/>
</dbReference>
<sequence>MLREKLKMQLILLYEKEQEAWQYFRKEREQIYHELKLLDMKESRPSNDKIYYAARCVDIIKEKKGSIVSTKELKEQLQAQTDFNVRRISELYDLIQQLDPHISKARRGCFIYEDHTQVPLQIFHT</sequence>
<proteinExistence type="predicted"/>
<name>A0A081L7K9_9BACI</name>
<reference evidence="2 3" key="1">
    <citation type="submission" date="2012-09" db="EMBL/GenBank/DDBJ databases">
        <title>Genome Sequence of Bacillus sp. DW5-4.</title>
        <authorList>
            <person name="Lai Q."/>
            <person name="Liu Y."/>
            <person name="Shao Z."/>
        </authorList>
    </citation>
    <scope>NUCLEOTIDE SEQUENCE [LARGE SCALE GENOMIC DNA]</scope>
    <source>
        <strain evidence="2 3">DW5-4</strain>
    </source>
</reference>
<dbReference type="InterPro" id="IPR056984">
    <property type="entry name" value="WH_Rok"/>
</dbReference>
<evidence type="ECO:0000313" key="3">
    <source>
        <dbReference type="Proteomes" id="UP000028091"/>
    </source>
</evidence>
<evidence type="ECO:0000259" key="1">
    <source>
        <dbReference type="Pfam" id="PF23159"/>
    </source>
</evidence>
<protein>
    <recommendedName>
        <fullName evidence="1">Repressor Rok winged helix domain-containing protein</fullName>
    </recommendedName>
</protein>
<dbReference type="OrthoDB" id="2861795at2"/>